<dbReference type="SUPFAM" id="SSF56059">
    <property type="entry name" value="Glutathione synthetase ATP-binding domain-like"/>
    <property type="match status" value="1"/>
</dbReference>
<protein>
    <submittedName>
        <fullName evidence="1">Uncharacterized protein</fullName>
    </submittedName>
</protein>
<evidence type="ECO:0000313" key="2">
    <source>
        <dbReference type="Proteomes" id="UP000547528"/>
    </source>
</evidence>
<organism evidence="1 2">
    <name type="scientific">Garicola koreensis</name>
    <dbReference type="NCBI Taxonomy" id="1262554"/>
    <lineage>
        <taxon>Bacteria</taxon>
        <taxon>Bacillati</taxon>
        <taxon>Actinomycetota</taxon>
        <taxon>Actinomycetes</taxon>
        <taxon>Micrococcales</taxon>
        <taxon>Micrococcaceae</taxon>
        <taxon>Garicola</taxon>
    </lineage>
</organism>
<dbReference type="RefSeq" id="WP_183357569.1">
    <property type="nucleotide sequence ID" value="NZ_BAABKR010000001.1"/>
</dbReference>
<evidence type="ECO:0000313" key="1">
    <source>
        <dbReference type="EMBL" id="MBB3667222.1"/>
    </source>
</evidence>
<reference evidence="1 2" key="1">
    <citation type="submission" date="2020-08" db="EMBL/GenBank/DDBJ databases">
        <title>Sequencing the genomes of 1000 actinobacteria strains.</title>
        <authorList>
            <person name="Klenk H.-P."/>
        </authorList>
    </citation>
    <scope>NUCLEOTIDE SEQUENCE [LARGE SCALE GENOMIC DNA]</scope>
    <source>
        <strain evidence="1 2">DSM 28238</strain>
    </source>
</reference>
<gene>
    <name evidence="1" type="ORF">FHX47_000815</name>
</gene>
<dbReference type="EMBL" id="JACIBT010000001">
    <property type="protein sequence ID" value="MBB3667222.1"/>
    <property type="molecule type" value="Genomic_DNA"/>
</dbReference>
<accession>A0A7W5XNW9</accession>
<proteinExistence type="predicted"/>
<dbReference type="AlphaFoldDB" id="A0A7W5XNW9"/>
<dbReference type="Proteomes" id="UP000547528">
    <property type="component" value="Unassembled WGS sequence"/>
</dbReference>
<name>A0A7W5XNW9_9MICC</name>
<comment type="caution">
    <text evidence="1">The sequence shown here is derived from an EMBL/GenBank/DDBJ whole genome shotgun (WGS) entry which is preliminary data.</text>
</comment>
<keyword evidence="2" id="KW-1185">Reference proteome</keyword>
<sequence length="357" mass="37813">MPEQHTERLHTAGSLNRGQYDAMCIRAALASRRLPTTSLPGQVVFTSEQSGQPLAFNQLSSYGATYGGFGLVKTSRRAWQVLRRSGVPVPQSQTFAPDAQAAAAAYAQRIGLPAVVSSLTGTYRRTAHDADSLSKAFGEVAERVKGQVLVHSTVPGELIRLMVQGQQVLAVRAQGHRGALHPEDLDPALLQLAVAAVEAIPGLDLAAVTISVPTSDPRLKNSDVDRQPLVERVMRSPHLRDFAAGSRREALRLADQLVQNAARELDISLAESSARISADLVFTGVPDPDSFVAELAAMVNALGRVTVVREPQSVADGAELSMRGPASDVALVTTQSIAGFANGDSAHLVHCRPASGD</sequence>